<proteinExistence type="predicted"/>
<accession>A0ACB9R063</accession>
<comment type="caution">
    <text evidence="1">The sequence shown here is derived from an EMBL/GenBank/DDBJ whole genome shotgun (WGS) entry which is preliminary data.</text>
</comment>
<sequence>MASAEFQGDALPPPPPPPQPRPRPRPGAAHAGLRIVLFALGLTSVVVMLQSKQTVYVSVPGVPYPVPVQAKWTQSPAFVYFVVAMSIVGLYGLITAIAALCFALKKTASRAGALLVYLIWDVVMLGLVASTAGTAGATAYIGFEGNKNAGWAKICDVYGTFCHRVAASIIISLIAGIVLIILIILSAHSLHRRVHK</sequence>
<keyword evidence="2" id="KW-1185">Reference proteome</keyword>
<dbReference type="Proteomes" id="UP001057402">
    <property type="component" value="Chromosome 4"/>
</dbReference>
<evidence type="ECO:0000313" key="1">
    <source>
        <dbReference type="EMBL" id="KAI4372481.1"/>
    </source>
</evidence>
<name>A0ACB9R063_9MYRT</name>
<gene>
    <name evidence="1" type="ORF">MLD38_010705</name>
</gene>
<evidence type="ECO:0000313" key="2">
    <source>
        <dbReference type="Proteomes" id="UP001057402"/>
    </source>
</evidence>
<organism evidence="1 2">
    <name type="scientific">Melastoma candidum</name>
    <dbReference type="NCBI Taxonomy" id="119954"/>
    <lineage>
        <taxon>Eukaryota</taxon>
        <taxon>Viridiplantae</taxon>
        <taxon>Streptophyta</taxon>
        <taxon>Embryophyta</taxon>
        <taxon>Tracheophyta</taxon>
        <taxon>Spermatophyta</taxon>
        <taxon>Magnoliopsida</taxon>
        <taxon>eudicotyledons</taxon>
        <taxon>Gunneridae</taxon>
        <taxon>Pentapetalae</taxon>
        <taxon>rosids</taxon>
        <taxon>malvids</taxon>
        <taxon>Myrtales</taxon>
        <taxon>Melastomataceae</taxon>
        <taxon>Melastomatoideae</taxon>
        <taxon>Melastomateae</taxon>
        <taxon>Melastoma</taxon>
    </lineage>
</organism>
<protein>
    <submittedName>
        <fullName evidence="1">Uncharacterized protein</fullName>
    </submittedName>
</protein>
<dbReference type="EMBL" id="CM042883">
    <property type="protein sequence ID" value="KAI4372481.1"/>
    <property type="molecule type" value="Genomic_DNA"/>
</dbReference>
<reference evidence="2" key="1">
    <citation type="journal article" date="2023" name="Front. Plant Sci.">
        <title>Chromosomal-level genome assembly of Melastoma candidum provides insights into trichome evolution.</title>
        <authorList>
            <person name="Zhong Y."/>
            <person name="Wu W."/>
            <person name="Sun C."/>
            <person name="Zou P."/>
            <person name="Liu Y."/>
            <person name="Dai S."/>
            <person name="Zhou R."/>
        </authorList>
    </citation>
    <scope>NUCLEOTIDE SEQUENCE [LARGE SCALE GENOMIC DNA]</scope>
</reference>